<dbReference type="Pfam" id="PF11195">
    <property type="entry name" value="Tad2-like"/>
    <property type="match status" value="1"/>
</dbReference>
<dbReference type="RefSeq" id="WP_227351868.1">
    <property type="nucleotide sequence ID" value="NZ_JAJDKX010000003.1"/>
</dbReference>
<feature type="domain" description="Thoeris anti-defense 2-like" evidence="1">
    <location>
        <begin position="83"/>
        <end position="163"/>
    </location>
</feature>
<dbReference type="Proteomes" id="UP001204814">
    <property type="component" value="Unassembled WGS sequence"/>
</dbReference>
<evidence type="ECO:0000313" key="3">
    <source>
        <dbReference type="Proteomes" id="UP001204814"/>
    </source>
</evidence>
<reference evidence="2" key="1">
    <citation type="submission" date="2022-06" db="EMBL/GenBank/DDBJ databases">
        <title>Isolation of gut microbiota from human fecal samples.</title>
        <authorList>
            <person name="Pamer E.G."/>
            <person name="Barat B."/>
            <person name="Waligurski E."/>
            <person name="Medina S."/>
            <person name="Paddock L."/>
            <person name="Mostad J."/>
        </authorList>
    </citation>
    <scope>NUCLEOTIDE SEQUENCE</scope>
    <source>
        <strain evidence="2">DFI.6.24</strain>
    </source>
</reference>
<organism evidence="2 3">
    <name type="scientific">Faecalibacillus intestinalis</name>
    <dbReference type="NCBI Taxonomy" id="1982626"/>
    <lineage>
        <taxon>Bacteria</taxon>
        <taxon>Bacillati</taxon>
        <taxon>Bacillota</taxon>
        <taxon>Erysipelotrichia</taxon>
        <taxon>Erysipelotrichales</taxon>
        <taxon>Coprobacillaceae</taxon>
        <taxon>Faecalibacillus</taxon>
    </lineage>
</organism>
<comment type="caution">
    <text evidence="2">The sequence shown here is derived from an EMBL/GenBank/DDBJ whole genome shotgun (WGS) entry which is preliminary data.</text>
</comment>
<proteinExistence type="predicted"/>
<protein>
    <submittedName>
        <fullName evidence="2">DUF2829 domain-containing protein</fullName>
    </submittedName>
</protein>
<evidence type="ECO:0000259" key="1">
    <source>
        <dbReference type="Pfam" id="PF11195"/>
    </source>
</evidence>
<name>A0AAP2XNA6_9FIRM</name>
<dbReference type="InterPro" id="IPR021361">
    <property type="entry name" value="Tad2-like_dom"/>
</dbReference>
<dbReference type="EMBL" id="JANGBO010000001">
    <property type="protein sequence ID" value="MCQ5060361.1"/>
    <property type="molecule type" value="Genomic_DNA"/>
</dbReference>
<evidence type="ECO:0000313" key="2">
    <source>
        <dbReference type="EMBL" id="MCQ5060361.1"/>
    </source>
</evidence>
<dbReference type="AlphaFoldDB" id="A0AAP2XNA6"/>
<sequence length="165" mass="19004">MKFERAFKFMQAGEKIKLPSWGGYWYWDDEKKTVIMHTKDGKEMDIRETERVIYTLSNIFDDGWVLADEENCPELGGVATFGFDEAVKYLKRGFKVKRKGWNGKDQYIELATNVSFKTPNDEVINVDHADMGNKAVAFHGTSGIQLGWLVSQSDMLSNDWIFVED</sequence>
<accession>A0AAP2XNA6</accession>
<gene>
    <name evidence="2" type="ORF">NE542_00695</name>
</gene>